<feature type="compositionally biased region" description="Low complexity" evidence="6">
    <location>
        <begin position="1"/>
        <end position="15"/>
    </location>
</feature>
<protein>
    <recommendedName>
        <fullName evidence="10">Cytochrome c oxidase assembly protein</fullName>
    </recommendedName>
</protein>
<evidence type="ECO:0000256" key="1">
    <source>
        <dbReference type="ARBA" id="ARBA00004651"/>
    </source>
</evidence>
<evidence type="ECO:0000256" key="2">
    <source>
        <dbReference type="ARBA" id="ARBA00022475"/>
    </source>
</evidence>
<feature type="transmembrane region" description="Helical" evidence="7">
    <location>
        <begin position="336"/>
        <end position="356"/>
    </location>
</feature>
<feature type="transmembrane region" description="Helical" evidence="7">
    <location>
        <begin position="200"/>
        <end position="220"/>
    </location>
</feature>
<feature type="transmembrane region" description="Helical" evidence="7">
    <location>
        <begin position="96"/>
        <end position="117"/>
    </location>
</feature>
<feature type="region of interest" description="Disordered" evidence="6">
    <location>
        <begin position="1"/>
        <end position="21"/>
    </location>
</feature>
<keyword evidence="2" id="KW-1003">Cell membrane</keyword>
<dbReference type="Proteomes" id="UP001500121">
    <property type="component" value="Unassembled WGS sequence"/>
</dbReference>
<feature type="transmembrane region" description="Helical" evidence="7">
    <location>
        <begin position="67"/>
        <end position="84"/>
    </location>
</feature>
<evidence type="ECO:0000256" key="3">
    <source>
        <dbReference type="ARBA" id="ARBA00022692"/>
    </source>
</evidence>
<evidence type="ECO:0000256" key="4">
    <source>
        <dbReference type="ARBA" id="ARBA00022989"/>
    </source>
</evidence>
<keyword evidence="5 7" id="KW-0472">Membrane</keyword>
<feature type="transmembrane region" description="Helical" evidence="7">
    <location>
        <begin position="255"/>
        <end position="274"/>
    </location>
</feature>
<name>A0ABP8Z6Q8_9MICO</name>
<proteinExistence type="predicted"/>
<keyword evidence="9" id="KW-1185">Reference proteome</keyword>
<feature type="transmembrane region" description="Helical" evidence="7">
    <location>
        <begin position="497"/>
        <end position="522"/>
    </location>
</feature>
<accession>A0ABP8Z6Q8</accession>
<feature type="transmembrane region" description="Helical" evidence="7">
    <location>
        <begin position="144"/>
        <end position="162"/>
    </location>
</feature>
<organism evidence="8 9">
    <name type="scientific">Amnibacterium soli</name>
    <dbReference type="NCBI Taxonomy" id="1282736"/>
    <lineage>
        <taxon>Bacteria</taxon>
        <taxon>Bacillati</taxon>
        <taxon>Actinomycetota</taxon>
        <taxon>Actinomycetes</taxon>
        <taxon>Micrococcales</taxon>
        <taxon>Microbacteriaceae</taxon>
        <taxon>Amnibacterium</taxon>
    </lineage>
</organism>
<keyword evidence="3 7" id="KW-0812">Transmembrane</keyword>
<dbReference type="InterPro" id="IPR019108">
    <property type="entry name" value="Caa3_assmbl_CtaG-rel"/>
</dbReference>
<feature type="transmembrane region" description="Helical" evidence="7">
    <location>
        <begin position="232"/>
        <end position="249"/>
    </location>
</feature>
<feature type="transmembrane region" description="Helical" evidence="7">
    <location>
        <begin position="29"/>
        <end position="55"/>
    </location>
</feature>
<comment type="caution">
    <text evidence="8">The sequence shown here is derived from an EMBL/GenBank/DDBJ whole genome shotgun (WGS) entry which is preliminary data.</text>
</comment>
<feature type="transmembrane region" description="Helical" evidence="7">
    <location>
        <begin position="473"/>
        <end position="490"/>
    </location>
</feature>
<comment type="subcellular location">
    <subcellularLocation>
        <location evidence="1">Cell membrane</location>
        <topology evidence="1">Multi-pass membrane protein</topology>
    </subcellularLocation>
</comment>
<feature type="transmembrane region" description="Helical" evidence="7">
    <location>
        <begin position="542"/>
        <end position="563"/>
    </location>
</feature>
<dbReference type="Pfam" id="PF09678">
    <property type="entry name" value="Caa3_CtaG"/>
    <property type="match status" value="1"/>
</dbReference>
<feature type="transmembrane region" description="Helical" evidence="7">
    <location>
        <begin position="368"/>
        <end position="389"/>
    </location>
</feature>
<evidence type="ECO:0000256" key="5">
    <source>
        <dbReference type="ARBA" id="ARBA00023136"/>
    </source>
</evidence>
<feature type="transmembrane region" description="Helical" evidence="7">
    <location>
        <begin position="401"/>
        <end position="421"/>
    </location>
</feature>
<evidence type="ECO:0000256" key="6">
    <source>
        <dbReference type="SAM" id="MobiDB-lite"/>
    </source>
</evidence>
<evidence type="ECO:0008006" key="10">
    <source>
        <dbReference type="Google" id="ProtNLM"/>
    </source>
</evidence>
<sequence>MSAAPSARRAPGRPAGRADDDRRPAALPVLLLVVAAVAAAVIAAVAGAGGAAPLLLARVGARLALDLSWAAVLGILAVLLLAAPRAERRRGALLDAAAVAAGVAAVAAALTAFLLYVGQAPAVSSPSFGPGLVTFVAEIPVGRTWLIAAILAAVLSAALVAVRSAPGLVVLALLTAACLVPVALQSATPDGTLAGTRSTGAAAFVVLLSTSTWIGATAVLSAGRARGGSRALRAIAPVCTVLAVAALLLGGMPLLPFGLAVVGALVLALVAGSARARSASVVLLGVAAGLGVAGRVLQAAPTSAAARTSPAAILTGAPLPPAPTAARLLAAVQPDAIWLVVGAGLLAAHLVAVVRLRRSGRSWPALRTLSWTAGVLVLVWCTSGGPAVYAPVLLSAQLTQHAALTVAVPLLLAGGAPLRLLHALRSDRTEQRDLPRVLQHPVPVAVLAAIAFLALHGSPLLRWSVTDAIGAEWSLLQCVVTGALVVAAVLGGPRRAAVAATVLLLLIETAAAAVLGAGSGLLLADWYGAMGWGTDALVDQRIGAVLAWVVTAAPTLVLLVVALRRPADAQASTAVQPLPSRRSEVPA</sequence>
<evidence type="ECO:0000313" key="9">
    <source>
        <dbReference type="Proteomes" id="UP001500121"/>
    </source>
</evidence>
<gene>
    <name evidence="8" type="ORF">GCM10025783_20320</name>
</gene>
<evidence type="ECO:0000313" key="8">
    <source>
        <dbReference type="EMBL" id="GAA4748104.1"/>
    </source>
</evidence>
<feature type="transmembrane region" description="Helical" evidence="7">
    <location>
        <begin position="169"/>
        <end position="188"/>
    </location>
</feature>
<reference evidence="9" key="1">
    <citation type="journal article" date="2019" name="Int. J. Syst. Evol. Microbiol.">
        <title>The Global Catalogue of Microorganisms (GCM) 10K type strain sequencing project: providing services to taxonomists for standard genome sequencing and annotation.</title>
        <authorList>
            <consortium name="The Broad Institute Genomics Platform"/>
            <consortium name="The Broad Institute Genome Sequencing Center for Infectious Disease"/>
            <person name="Wu L."/>
            <person name="Ma J."/>
        </authorList>
    </citation>
    <scope>NUCLEOTIDE SEQUENCE [LARGE SCALE GENOMIC DNA]</scope>
    <source>
        <strain evidence="9">JCM 19015</strain>
    </source>
</reference>
<evidence type="ECO:0000256" key="7">
    <source>
        <dbReference type="SAM" id="Phobius"/>
    </source>
</evidence>
<feature type="transmembrane region" description="Helical" evidence="7">
    <location>
        <begin position="442"/>
        <end position="461"/>
    </location>
</feature>
<dbReference type="EMBL" id="BAABLP010000004">
    <property type="protein sequence ID" value="GAA4748104.1"/>
    <property type="molecule type" value="Genomic_DNA"/>
</dbReference>
<feature type="transmembrane region" description="Helical" evidence="7">
    <location>
        <begin position="281"/>
        <end position="300"/>
    </location>
</feature>
<keyword evidence="4 7" id="KW-1133">Transmembrane helix</keyword>